<dbReference type="EMBL" id="CP009922">
    <property type="protein sequence ID" value="AKG46856.1"/>
    <property type="molecule type" value="Genomic_DNA"/>
</dbReference>
<evidence type="ECO:0000313" key="2">
    <source>
        <dbReference type="Proteomes" id="UP000034034"/>
    </source>
</evidence>
<dbReference type="PATRIC" id="fig|408015.6.peg.5542"/>
<accession>A0A0F7CQR2</accession>
<reference evidence="1" key="1">
    <citation type="submission" date="2019-08" db="EMBL/GenBank/DDBJ databases">
        <title>Complete genome sequence of a mangrove-derived Streptomyces xiamenensis.</title>
        <authorList>
            <person name="Xu J."/>
        </authorList>
    </citation>
    <scope>NUCLEOTIDE SEQUENCE</scope>
    <source>
        <strain evidence="1">318</strain>
    </source>
</reference>
<organism evidence="1 2">
    <name type="scientific">Streptomyces xiamenensis</name>
    <dbReference type="NCBI Taxonomy" id="408015"/>
    <lineage>
        <taxon>Bacteria</taxon>
        <taxon>Bacillati</taxon>
        <taxon>Actinomycetota</taxon>
        <taxon>Actinomycetes</taxon>
        <taxon>Kitasatosporales</taxon>
        <taxon>Streptomycetaceae</taxon>
        <taxon>Streptomyces</taxon>
    </lineage>
</organism>
<dbReference type="KEGG" id="sxi:SXIM_54720"/>
<name>A0A0F7CQR2_9ACTN</name>
<keyword evidence="2" id="KW-1185">Reference proteome</keyword>
<protein>
    <submittedName>
        <fullName evidence="1">Uncharacterized protein</fullName>
    </submittedName>
</protein>
<dbReference type="AlphaFoldDB" id="A0A0F7CQR2"/>
<sequence>MRENVLPPPTRTQQNLFTHRAHPTDVRKSLAELREEERALLARNAALLQGLATR</sequence>
<dbReference type="Proteomes" id="UP000034034">
    <property type="component" value="Chromosome"/>
</dbReference>
<proteinExistence type="predicted"/>
<dbReference type="STRING" id="408015.SXIM_54720"/>
<dbReference type="HOGENOM" id="CLU_3048685_0_0_11"/>
<gene>
    <name evidence="1" type="ORF">SXIM_54720</name>
</gene>
<evidence type="ECO:0000313" key="1">
    <source>
        <dbReference type="EMBL" id="AKG46856.1"/>
    </source>
</evidence>